<accession>A0A1F7W4W5</accession>
<keyword evidence="4 5" id="KW-0472">Membrane</keyword>
<comment type="subcellular location">
    <subcellularLocation>
        <location evidence="1">Endomembrane system</location>
        <topology evidence="1">Multi-pass membrane protein</topology>
    </subcellularLocation>
</comment>
<proteinExistence type="predicted"/>
<evidence type="ECO:0000313" key="7">
    <source>
        <dbReference type="Proteomes" id="UP000176501"/>
    </source>
</evidence>
<dbReference type="AlphaFoldDB" id="A0A1F7W4W5"/>
<feature type="transmembrane region" description="Helical" evidence="5">
    <location>
        <begin position="111"/>
        <end position="133"/>
    </location>
</feature>
<gene>
    <name evidence="6" type="ORF">A2304_04700</name>
</gene>
<feature type="transmembrane region" description="Helical" evidence="5">
    <location>
        <begin position="30"/>
        <end position="53"/>
    </location>
</feature>
<protein>
    <recommendedName>
        <fullName evidence="8">VIT family protein</fullName>
    </recommendedName>
</protein>
<dbReference type="Proteomes" id="UP000176501">
    <property type="component" value="Unassembled WGS sequence"/>
</dbReference>
<dbReference type="PANTHER" id="PTHR31851">
    <property type="entry name" value="FE(2+)/MN(2+) TRANSPORTER PCL1"/>
    <property type="match status" value="1"/>
</dbReference>
<keyword evidence="2 5" id="KW-0812">Transmembrane</keyword>
<evidence type="ECO:0000256" key="4">
    <source>
        <dbReference type="ARBA" id="ARBA00023136"/>
    </source>
</evidence>
<evidence type="ECO:0000256" key="1">
    <source>
        <dbReference type="ARBA" id="ARBA00004127"/>
    </source>
</evidence>
<reference evidence="6 7" key="1">
    <citation type="journal article" date="2016" name="Nat. Commun.">
        <title>Thousands of microbial genomes shed light on interconnected biogeochemical processes in an aquifer system.</title>
        <authorList>
            <person name="Anantharaman K."/>
            <person name="Brown C.T."/>
            <person name="Hug L.A."/>
            <person name="Sharon I."/>
            <person name="Castelle C.J."/>
            <person name="Probst A.J."/>
            <person name="Thomas B.C."/>
            <person name="Singh A."/>
            <person name="Wilkins M.J."/>
            <person name="Karaoz U."/>
            <person name="Brodie E.L."/>
            <person name="Williams K.H."/>
            <person name="Hubbard S.S."/>
            <person name="Banfield J.F."/>
        </authorList>
    </citation>
    <scope>NUCLEOTIDE SEQUENCE [LARGE SCALE GENOMIC DNA]</scope>
</reference>
<evidence type="ECO:0000256" key="2">
    <source>
        <dbReference type="ARBA" id="ARBA00022692"/>
    </source>
</evidence>
<dbReference type="GO" id="GO:0005384">
    <property type="term" value="F:manganese ion transmembrane transporter activity"/>
    <property type="evidence" value="ECO:0007669"/>
    <property type="project" value="InterPro"/>
</dbReference>
<feature type="transmembrane region" description="Helical" evidence="5">
    <location>
        <begin position="145"/>
        <end position="169"/>
    </location>
</feature>
<sequence>MREIVFGLEDSFVSTLGAVTGIAAGADSTYIVIMSGLVIVAVEAVSMAAGSYLSNKSATEAEREVLREEGKVAATGAHTHLIRSAAVMGVFYVLGGFVPLAPYFFLPIRNAYAPSIILTAFCLFALGAWSASFSKRSPWRGGAQMAVISLSAAAIGFVIGRLVGAYYGVVPGM</sequence>
<evidence type="ECO:0000313" key="6">
    <source>
        <dbReference type="EMBL" id="OGL97852.1"/>
    </source>
</evidence>
<evidence type="ECO:0008006" key="8">
    <source>
        <dbReference type="Google" id="ProtNLM"/>
    </source>
</evidence>
<dbReference type="InterPro" id="IPR008217">
    <property type="entry name" value="Ccc1_fam"/>
</dbReference>
<evidence type="ECO:0000256" key="5">
    <source>
        <dbReference type="SAM" id="Phobius"/>
    </source>
</evidence>
<keyword evidence="3 5" id="KW-1133">Transmembrane helix</keyword>
<dbReference type="GO" id="GO:0030026">
    <property type="term" value="P:intracellular manganese ion homeostasis"/>
    <property type="evidence" value="ECO:0007669"/>
    <property type="project" value="InterPro"/>
</dbReference>
<evidence type="ECO:0000256" key="3">
    <source>
        <dbReference type="ARBA" id="ARBA00022989"/>
    </source>
</evidence>
<dbReference type="EMBL" id="MGFE01000028">
    <property type="protein sequence ID" value="OGL97852.1"/>
    <property type="molecule type" value="Genomic_DNA"/>
</dbReference>
<dbReference type="Pfam" id="PF01988">
    <property type="entry name" value="VIT1"/>
    <property type="match status" value="1"/>
</dbReference>
<name>A0A1F7W4W5_9BACT</name>
<feature type="transmembrane region" description="Helical" evidence="5">
    <location>
        <begin position="85"/>
        <end position="105"/>
    </location>
</feature>
<dbReference type="GO" id="GO:0012505">
    <property type="term" value="C:endomembrane system"/>
    <property type="evidence" value="ECO:0007669"/>
    <property type="project" value="UniProtKB-SubCell"/>
</dbReference>
<comment type="caution">
    <text evidence="6">The sequence shown here is derived from an EMBL/GenBank/DDBJ whole genome shotgun (WGS) entry which is preliminary data.</text>
</comment>
<organism evidence="6 7">
    <name type="scientific">Candidatus Uhrbacteria bacterium RIFOXYB2_FULL_57_15</name>
    <dbReference type="NCBI Taxonomy" id="1802422"/>
    <lineage>
        <taxon>Bacteria</taxon>
        <taxon>Candidatus Uhriibacteriota</taxon>
    </lineage>
</organism>